<dbReference type="RefSeq" id="WP_042215000.1">
    <property type="nucleotide sequence ID" value="NZ_BBLU01000008.1"/>
</dbReference>
<feature type="transmembrane region" description="Helical" evidence="6">
    <location>
        <begin position="218"/>
        <end position="240"/>
    </location>
</feature>
<keyword evidence="4 6" id="KW-1133">Transmembrane helix</keyword>
<feature type="transmembrane region" description="Helical" evidence="6">
    <location>
        <begin position="46"/>
        <end position="70"/>
    </location>
</feature>
<keyword evidence="9" id="KW-1185">Reference proteome</keyword>
<dbReference type="InterPro" id="IPR018076">
    <property type="entry name" value="T2SS_GspF_dom"/>
</dbReference>
<evidence type="ECO:0000256" key="6">
    <source>
        <dbReference type="SAM" id="Phobius"/>
    </source>
</evidence>
<organism evidence="8 9">
    <name type="scientific">Demequina mangrovi</name>
    <dbReference type="NCBI Taxonomy" id="1043493"/>
    <lineage>
        <taxon>Bacteria</taxon>
        <taxon>Bacillati</taxon>
        <taxon>Actinomycetota</taxon>
        <taxon>Actinomycetes</taxon>
        <taxon>Micrococcales</taxon>
        <taxon>Demequinaceae</taxon>
        <taxon>Demequina</taxon>
    </lineage>
</organism>
<evidence type="ECO:0000256" key="4">
    <source>
        <dbReference type="ARBA" id="ARBA00022989"/>
    </source>
</evidence>
<feature type="transmembrane region" description="Helical" evidence="6">
    <location>
        <begin position="252"/>
        <end position="271"/>
    </location>
</feature>
<feature type="transmembrane region" description="Helical" evidence="6">
    <location>
        <begin position="6"/>
        <end position="25"/>
    </location>
</feature>
<name>A0A1H6Y6J0_9MICO</name>
<dbReference type="GO" id="GO:0005886">
    <property type="term" value="C:plasma membrane"/>
    <property type="evidence" value="ECO:0007669"/>
    <property type="project" value="UniProtKB-SubCell"/>
</dbReference>
<dbReference type="Pfam" id="PF00482">
    <property type="entry name" value="T2SSF"/>
    <property type="match status" value="1"/>
</dbReference>
<dbReference type="PANTHER" id="PTHR35007">
    <property type="entry name" value="INTEGRAL MEMBRANE PROTEIN-RELATED"/>
    <property type="match status" value="1"/>
</dbReference>
<protein>
    <submittedName>
        <fullName evidence="8">Type II secretion system protein F (GspF)</fullName>
    </submittedName>
</protein>
<dbReference type="PANTHER" id="PTHR35007:SF2">
    <property type="entry name" value="PILUS ASSEMBLE PROTEIN"/>
    <property type="match status" value="1"/>
</dbReference>
<dbReference type="eggNOG" id="COG4965">
    <property type="taxonomic scope" value="Bacteria"/>
</dbReference>
<evidence type="ECO:0000256" key="5">
    <source>
        <dbReference type="ARBA" id="ARBA00023136"/>
    </source>
</evidence>
<proteinExistence type="predicted"/>
<evidence type="ECO:0000256" key="1">
    <source>
        <dbReference type="ARBA" id="ARBA00004651"/>
    </source>
</evidence>
<accession>A0A1H6Y6J0</accession>
<dbReference type="STRING" id="1043493.SAMN05421637_1432"/>
<evidence type="ECO:0000256" key="3">
    <source>
        <dbReference type="ARBA" id="ARBA00022692"/>
    </source>
</evidence>
<evidence type="ECO:0000256" key="2">
    <source>
        <dbReference type="ARBA" id="ARBA00022475"/>
    </source>
</evidence>
<dbReference type="Proteomes" id="UP000183315">
    <property type="component" value="Unassembled WGS sequence"/>
</dbReference>
<dbReference type="OrthoDB" id="3217742at2"/>
<feature type="transmembrane region" description="Helical" evidence="6">
    <location>
        <begin position="76"/>
        <end position="96"/>
    </location>
</feature>
<keyword evidence="3 6" id="KW-0812">Transmembrane</keyword>
<evidence type="ECO:0000313" key="8">
    <source>
        <dbReference type="EMBL" id="SEJ32802.1"/>
    </source>
</evidence>
<comment type="subcellular location">
    <subcellularLocation>
        <location evidence="1">Cell membrane</location>
        <topology evidence="1">Multi-pass membrane protein</topology>
    </subcellularLocation>
</comment>
<feature type="domain" description="Type II secretion system protein GspF" evidence="7">
    <location>
        <begin position="113"/>
        <end position="238"/>
    </location>
</feature>
<reference evidence="9" key="1">
    <citation type="submission" date="2016-10" db="EMBL/GenBank/DDBJ databases">
        <authorList>
            <person name="Varghese N."/>
        </authorList>
    </citation>
    <scope>NUCLEOTIDE SEQUENCE [LARGE SCALE GENOMIC DNA]</scope>
    <source>
        <strain evidence="9">DSM 24868</strain>
    </source>
</reference>
<sequence length="285" mass="29278">MDAVLGLVLGIGLLLVWLACWDEPVRRSRPRVRRAALEDRLVQAGLPGVTAGAFGASAVGIGLVAAVLTWSVAGSAVVAALAGAAALYAPFALVASRARARRARLRVAWPEAVDALVSGIRAGLGLPDALAALGERGPEPLRPAFAAFGEDYRATGAFGPSLDALKAALADPVADRLVEAVRLARDVGGTEVGAVLRSLAQFLRDDARVRGELEARQGWTVSAARLAAAAPWLLLALLATRPEGLAAFDSPGGVALLVGGAVACLGAYRLMHALGRLPSEARALR</sequence>
<dbReference type="AlphaFoldDB" id="A0A1H6Y6J0"/>
<keyword evidence="5 6" id="KW-0472">Membrane</keyword>
<evidence type="ECO:0000313" key="9">
    <source>
        <dbReference type="Proteomes" id="UP000183315"/>
    </source>
</evidence>
<keyword evidence="2" id="KW-1003">Cell membrane</keyword>
<dbReference type="EMBL" id="FNZI01000003">
    <property type="protein sequence ID" value="SEJ32802.1"/>
    <property type="molecule type" value="Genomic_DNA"/>
</dbReference>
<evidence type="ECO:0000259" key="7">
    <source>
        <dbReference type="Pfam" id="PF00482"/>
    </source>
</evidence>
<gene>
    <name evidence="8" type="ORF">SAMN05421637_1432</name>
</gene>